<evidence type="ECO:0000313" key="2">
    <source>
        <dbReference type="Proteomes" id="UP000030428"/>
    </source>
</evidence>
<organism evidence="1 2">
    <name type="scientific">Candidatus Thiomargarita nelsonii</name>
    <dbReference type="NCBI Taxonomy" id="1003181"/>
    <lineage>
        <taxon>Bacteria</taxon>
        <taxon>Pseudomonadati</taxon>
        <taxon>Pseudomonadota</taxon>
        <taxon>Gammaproteobacteria</taxon>
        <taxon>Thiotrichales</taxon>
        <taxon>Thiotrichaceae</taxon>
        <taxon>Thiomargarita</taxon>
    </lineage>
</organism>
<reference evidence="1 2" key="1">
    <citation type="journal article" date="2016" name="Front. Microbiol.">
        <title>Single-Cell (Meta-)Genomics of a Dimorphic Candidatus Thiomargarita nelsonii Reveals Genomic Plasticity.</title>
        <authorList>
            <person name="Flood B.E."/>
            <person name="Fliss P."/>
            <person name="Jones D.S."/>
            <person name="Dick G.J."/>
            <person name="Jain S."/>
            <person name="Kaster A.K."/>
            <person name="Winkel M."/>
            <person name="Mussmann M."/>
            <person name="Bailey J."/>
        </authorList>
    </citation>
    <scope>NUCLEOTIDE SEQUENCE [LARGE SCALE GENOMIC DNA]</scope>
    <source>
        <strain evidence="1">Hydrate Ridge</strain>
    </source>
</reference>
<gene>
    <name evidence="1" type="ORF">PN36_25840</name>
</gene>
<dbReference type="Gene3D" id="1.10.30.50">
    <property type="match status" value="1"/>
</dbReference>
<protein>
    <recommendedName>
        <fullName evidence="3">TIGR02646 family protein</fullName>
    </recommendedName>
</protein>
<evidence type="ECO:0000313" key="1">
    <source>
        <dbReference type="EMBL" id="KHD07244.1"/>
    </source>
</evidence>
<sequence length="283" mass="32204">MKKLKQLETIPTGLQHFLKEYPPEKRDKRDWDAFKNEEHEIYSELTQALIKIQHGLCAYCEINLTENDRQIEHFHPKSDIPHENDWMFEITNLFAACKGGTQTNLFGTKSRYPDPTRCLSPIKKNRSCGEAKDDNVMDDEIIKPSDLPVSPPLFSITRRPSSGVVKPSDKLGALKVNKNACLQAGIDPNKVKATIETFNLNCDRLCLARKTVLEKLEEDFELELANLGENPSDQQVKSLLDKMAKYNLAVNRNGTLPAFFTTIRVFFLPQAESVLAQSPQNWI</sequence>
<name>A0A0A6PKL3_9GAMM</name>
<proteinExistence type="predicted"/>
<accession>A0A0A6PKL3</accession>
<dbReference type="NCBIfam" id="TIGR02646">
    <property type="entry name" value="retron system putative HNH endonuclease"/>
    <property type="match status" value="1"/>
</dbReference>
<comment type="caution">
    <text evidence="1">The sequence shown here is derived from an EMBL/GenBank/DDBJ whole genome shotgun (WGS) entry which is preliminary data.</text>
</comment>
<dbReference type="Proteomes" id="UP000030428">
    <property type="component" value="Unassembled WGS sequence"/>
</dbReference>
<dbReference type="InterPro" id="IPR013467">
    <property type="entry name" value="HNH78-like"/>
</dbReference>
<dbReference type="EMBL" id="JSZA02000146">
    <property type="protein sequence ID" value="KHD07244.1"/>
    <property type="molecule type" value="Genomic_DNA"/>
</dbReference>
<keyword evidence="2" id="KW-1185">Reference proteome</keyword>
<evidence type="ECO:0008006" key="3">
    <source>
        <dbReference type="Google" id="ProtNLM"/>
    </source>
</evidence>
<dbReference type="AlphaFoldDB" id="A0A0A6PKL3"/>